<evidence type="ECO:0000313" key="2">
    <source>
        <dbReference type="Proteomes" id="UP000019335"/>
    </source>
</evidence>
<name>W7T1I1_9STRA</name>
<gene>
    <name evidence="1" type="ORF">Naga_100852g3</name>
</gene>
<sequence>MSQSRRVRAKAGGDGGKEAAVVRGGSRCAALECAQISNPIPRECLWPCRGGRKLGRHRLHPGLPLGSICFHRRWFSGHGLGGHGRVEHGLAPPAQPPRCRSLGIDPPDGVGLGGGGRRGAHRDRQCRIDREGVNAFIKWRDEHGARCGGVMEVGRIGKAAKGAAENSNEEVLRCSRGVEGLYIARAQTASPANIPTTGVEMNTRYSETRKRASANVRGWGGMEILRTCGTNFDKGEVSDKVLTQKEGVMLECGCLEDCKNRF</sequence>
<evidence type="ECO:0000313" key="1">
    <source>
        <dbReference type="EMBL" id="EWM20577.1"/>
    </source>
</evidence>
<reference evidence="1 2" key="1">
    <citation type="journal article" date="2014" name="Mol. Plant">
        <title>Chromosome Scale Genome Assembly and Transcriptome Profiling of Nannochloropsis gaditana in Nitrogen Depletion.</title>
        <authorList>
            <person name="Corteggiani Carpinelli E."/>
            <person name="Telatin A."/>
            <person name="Vitulo N."/>
            <person name="Forcato C."/>
            <person name="D'Angelo M."/>
            <person name="Schiavon R."/>
            <person name="Vezzi A."/>
            <person name="Giacometti G.M."/>
            <person name="Morosinotto T."/>
            <person name="Valle G."/>
        </authorList>
    </citation>
    <scope>NUCLEOTIDE SEQUENCE [LARGE SCALE GENOMIC DNA]</scope>
    <source>
        <strain evidence="1 2">B-31</strain>
    </source>
</reference>
<proteinExistence type="predicted"/>
<dbReference type="EMBL" id="AZIL01002969">
    <property type="protein sequence ID" value="EWM20577.1"/>
    <property type="molecule type" value="Genomic_DNA"/>
</dbReference>
<dbReference type="Proteomes" id="UP000019335">
    <property type="component" value="Unassembled WGS sequence"/>
</dbReference>
<protein>
    <submittedName>
        <fullName evidence="1">Uncharacterized protein</fullName>
    </submittedName>
</protein>
<accession>W7T1I1</accession>
<organism evidence="1 2">
    <name type="scientific">Nannochloropsis gaditana</name>
    <dbReference type="NCBI Taxonomy" id="72520"/>
    <lineage>
        <taxon>Eukaryota</taxon>
        <taxon>Sar</taxon>
        <taxon>Stramenopiles</taxon>
        <taxon>Ochrophyta</taxon>
        <taxon>Eustigmatophyceae</taxon>
        <taxon>Eustigmatales</taxon>
        <taxon>Monodopsidaceae</taxon>
        <taxon>Nannochloropsis</taxon>
    </lineage>
</organism>
<comment type="caution">
    <text evidence="1">The sequence shown here is derived from an EMBL/GenBank/DDBJ whole genome shotgun (WGS) entry which is preliminary data.</text>
</comment>
<dbReference type="AlphaFoldDB" id="W7T1I1"/>
<keyword evidence="2" id="KW-1185">Reference proteome</keyword>